<dbReference type="OrthoDB" id="9998343at2759"/>
<keyword evidence="1 3" id="KW-0479">Metal-binding</keyword>
<comment type="similarity">
    <text evidence="4">Belongs to the metallo-dependent hydrolases superfamily. Phosphotriesterase family.</text>
</comment>
<evidence type="ECO:0000256" key="1">
    <source>
        <dbReference type="ARBA" id="ARBA00022723"/>
    </source>
</evidence>
<organism evidence="5 6">
    <name type="scientific">Chironomus riparius</name>
    <dbReference type="NCBI Taxonomy" id="315576"/>
    <lineage>
        <taxon>Eukaryota</taxon>
        <taxon>Metazoa</taxon>
        <taxon>Ecdysozoa</taxon>
        <taxon>Arthropoda</taxon>
        <taxon>Hexapoda</taxon>
        <taxon>Insecta</taxon>
        <taxon>Pterygota</taxon>
        <taxon>Neoptera</taxon>
        <taxon>Endopterygota</taxon>
        <taxon>Diptera</taxon>
        <taxon>Nematocera</taxon>
        <taxon>Chironomoidea</taxon>
        <taxon>Chironomidae</taxon>
        <taxon>Chironominae</taxon>
        <taxon>Chironomus</taxon>
    </lineage>
</organism>
<accession>A0A9N9RRY9</accession>
<dbReference type="InterPro" id="IPR032466">
    <property type="entry name" value="Metal_Hydrolase"/>
</dbReference>
<dbReference type="GO" id="GO:0016787">
    <property type="term" value="F:hydrolase activity"/>
    <property type="evidence" value="ECO:0007669"/>
    <property type="project" value="UniProtKB-KW"/>
</dbReference>
<feature type="binding site" evidence="3">
    <location>
        <position position="210"/>
    </location>
    <ligand>
        <name>a divalent metal cation</name>
        <dbReference type="ChEBI" id="CHEBI:60240"/>
        <label>2</label>
    </ligand>
</feature>
<comment type="caution">
    <text evidence="4">Lacks conserved residue(s) required for the propagation of feature annotation.</text>
</comment>
<gene>
    <name evidence="5" type="ORF">CHIRRI_LOCUS5080</name>
</gene>
<proteinExistence type="inferred from homology"/>
<evidence type="ECO:0008006" key="7">
    <source>
        <dbReference type="Google" id="ProtNLM"/>
    </source>
</evidence>
<reference evidence="5" key="2">
    <citation type="submission" date="2022-10" db="EMBL/GenBank/DDBJ databases">
        <authorList>
            <consortium name="ENA_rothamsted_submissions"/>
            <consortium name="culmorum"/>
            <person name="King R."/>
        </authorList>
    </citation>
    <scope>NUCLEOTIDE SEQUENCE</scope>
</reference>
<evidence type="ECO:0000313" key="5">
    <source>
        <dbReference type="EMBL" id="CAG9802165.1"/>
    </source>
</evidence>
<feature type="binding site" evidence="3">
    <location>
        <position position="24"/>
    </location>
    <ligand>
        <name>a divalent metal cation</name>
        <dbReference type="ChEBI" id="CHEBI:60240"/>
        <label>1</label>
    </ligand>
</feature>
<dbReference type="AlphaFoldDB" id="A0A9N9RRY9"/>
<keyword evidence="2" id="KW-0378">Hydrolase</keyword>
<evidence type="ECO:0000256" key="2">
    <source>
        <dbReference type="ARBA" id="ARBA00022801"/>
    </source>
</evidence>
<name>A0A9N9RRY9_9DIPT</name>
<dbReference type="Pfam" id="PF02126">
    <property type="entry name" value="PTE"/>
    <property type="match status" value="1"/>
</dbReference>
<dbReference type="Proteomes" id="UP001153620">
    <property type="component" value="Chromosome 2"/>
</dbReference>
<dbReference type="Gene3D" id="3.20.20.140">
    <property type="entry name" value="Metal-dependent hydrolases"/>
    <property type="match status" value="1"/>
</dbReference>
<protein>
    <recommendedName>
        <fullName evidence="7">Parathion hydrolase-related protein</fullName>
    </recommendedName>
</protein>
<dbReference type="PANTHER" id="PTHR10819">
    <property type="entry name" value="PHOSPHOTRIESTERASE-RELATED"/>
    <property type="match status" value="1"/>
</dbReference>
<feature type="binding site" evidence="3">
    <location>
        <position position="308"/>
    </location>
    <ligand>
        <name>a divalent metal cation</name>
        <dbReference type="ChEBI" id="CHEBI:60240"/>
        <label>1</label>
    </ligand>
</feature>
<dbReference type="SUPFAM" id="SSF51556">
    <property type="entry name" value="Metallo-dependent hydrolases"/>
    <property type="match status" value="1"/>
</dbReference>
<feature type="binding site" evidence="3">
    <location>
        <position position="22"/>
    </location>
    <ligand>
        <name>a divalent metal cation</name>
        <dbReference type="ChEBI" id="CHEBI:60240"/>
        <label>1</label>
    </ligand>
</feature>
<reference evidence="5" key="1">
    <citation type="submission" date="2022-01" db="EMBL/GenBank/DDBJ databases">
        <authorList>
            <person name="King R."/>
        </authorList>
    </citation>
    <scope>NUCLEOTIDE SEQUENCE</scope>
</reference>
<dbReference type="PANTHER" id="PTHR10819:SF3">
    <property type="entry name" value="PHOSPHOTRIESTERASE-RELATED PROTEIN"/>
    <property type="match status" value="1"/>
</dbReference>
<dbReference type="InterPro" id="IPR001559">
    <property type="entry name" value="Phosphotriesterase"/>
</dbReference>
<sequence length="358" mass="40312">MEKIQTVLGDIKPQDLGITLTHEHFSLNFDKFFCAPPESLAKYFNDGVNEKLHLKNAGFIRQYPYGSKYNINYEDEDTHKAVMNDVKIFKEFGGSSIVENTTCGINQNLKLMYEISKETGVNVIAGTGYYLGMTQKSDVLDISVEKMVDSYTQEIVEGIDVKISPSETVKVKCGMIGEIGSAYPISEFEKRAIIAAGETQSALKCGVTFHPGRDSPNSPFEVMRIYLEAGGNASKCIMSHLDRTILDDDKLLEFSDLGGYCQYDFFGLECSHFQMNHKIDMPSDAQRIGKLNLLKEHGKLNRILMSHDIHTKHRLVEFGGHGFSHIINNIVPKMKTRGFTQDEIDTILIKNPADWLKF</sequence>
<evidence type="ECO:0000256" key="4">
    <source>
        <dbReference type="PROSITE-ProRule" id="PRU00679"/>
    </source>
</evidence>
<dbReference type="PROSITE" id="PS51347">
    <property type="entry name" value="PHOSPHOTRIESTERASE_2"/>
    <property type="match status" value="1"/>
</dbReference>
<evidence type="ECO:0000256" key="3">
    <source>
        <dbReference type="PIRSR" id="PIRSR601559-52"/>
    </source>
</evidence>
<feature type="binding site" evidence="3">
    <location>
        <position position="240"/>
    </location>
    <ligand>
        <name>a divalent metal cation</name>
        <dbReference type="ChEBI" id="CHEBI:60240"/>
        <label>2</label>
    </ligand>
</feature>
<comment type="cofactor">
    <cofactor evidence="3">
        <name>a divalent metal cation</name>
        <dbReference type="ChEBI" id="CHEBI:60240"/>
    </cofactor>
    <text evidence="3">Binds 2 divalent metal cations per subunit.</text>
</comment>
<feature type="binding site" evidence="3">
    <location>
        <position position="178"/>
    </location>
    <ligand>
        <name>a divalent metal cation</name>
        <dbReference type="ChEBI" id="CHEBI:60240"/>
        <label>2</label>
    </ligand>
</feature>
<keyword evidence="6" id="KW-1185">Reference proteome</keyword>
<dbReference type="EMBL" id="OU895878">
    <property type="protein sequence ID" value="CAG9802165.1"/>
    <property type="molecule type" value="Genomic_DNA"/>
</dbReference>
<evidence type="ECO:0000313" key="6">
    <source>
        <dbReference type="Proteomes" id="UP001153620"/>
    </source>
</evidence>
<dbReference type="GO" id="GO:0008270">
    <property type="term" value="F:zinc ion binding"/>
    <property type="evidence" value="ECO:0007669"/>
    <property type="project" value="InterPro"/>
</dbReference>
<feature type="binding site" evidence="3">
    <location>
        <position position="178"/>
    </location>
    <ligand>
        <name>a divalent metal cation</name>
        <dbReference type="ChEBI" id="CHEBI:60240"/>
        <label>1</label>
    </ligand>
</feature>